<proteinExistence type="predicted"/>
<protein>
    <recommendedName>
        <fullName evidence="2">Terminase small subunit</fullName>
    </recommendedName>
</protein>
<dbReference type="Pfam" id="PF20901">
    <property type="entry name" value="Sf6_terminase"/>
    <property type="match status" value="1"/>
</dbReference>
<name>A0A6J5MTA2_9CAUD</name>
<accession>A0A6J5MTA2</accession>
<dbReference type="EMBL" id="LR796472">
    <property type="protein sequence ID" value="CAB4146819.1"/>
    <property type="molecule type" value="Genomic_DNA"/>
</dbReference>
<dbReference type="Gene3D" id="1.10.10.60">
    <property type="entry name" value="Homeodomain-like"/>
    <property type="match status" value="1"/>
</dbReference>
<evidence type="ECO:0008006" key="2">
    <source>
        <dbReference type="Google" id="ProtNLM"/>
    </source>
</evidence>
<reference evidence="1" key="1">
    <citation type="submission" date="2020-04" db="EMBL/GenBank/DDBJ databases">
        <authorList>
            <person name="Chiriac C."/>
            <person name="Salcher M."/>
            <person name="Ghai R."/>
            <person name="Kavagutti S V."/>
        </authorList>
    </citation>
    <scope>NUCLEOTIDE SEQUENCE</scope>
</reference>
<sequence length="151" mass="16657">MPRKKQPPQHLVTRARGRPVTFDHAVAAEVCRRMAEGASLLSICREEGMPPASTVREWVIDDRDGFAAHYTRARHMLAERWADEVLAIGDELPPVAPDGRIDGAAVQHQRLRVDSRKWLLSKVLPKLYGDRVALDHAGGVAITVLTGVPDA</sequence>
<organism evidence="1">
    <name type="scientific">uncultured Caudovirales phage</name>
    <dbReference type="NCBI Taxonomy" id="2100421"/>
    <lineage>
        <taxon>Viruses</taxon>
        <taxon>Duplodnaviria</taxon>
        <taxon>Heunggongvirae</taxon>
        <taxon>Uroviricota</taxon>
        <taxon>Caudoviricetes</taxon>
        <taxon>Peduoviridae</taxon>
        <taxon>Maltschvirus</taxon>
        <taxon>Maltschvirus maltsch</taxon>
    </lineage>
</organism>
<dbReference type="InterPro" id="IPR048683">
    <property type="entry name" value="Sf6_terminase"/>
</dbReference>
<gene>
    <name evidence="1" type="ORF">UFOVP496_32</name>
</gene>
<evidence type="ECO:0000313" key="1">
    <source>
        <dbReference type="EMBL" id="CAB4146819.1"/>
    </source>
</evidence>